<dbReference type="AlphaFoldDB" id="A0A3B1CNE9"/>
<protein>
    <recommendedName>
        <fullName evidence="2">DUF1508 domain-containing protein</fullName>
    </recommendedName>
</protein>
<organism evidence="1">
    <name type="scientific">hydrothermal vent metagenome</name>
    <dbReference type="NCBI Taxonomy" id="652676"/>
    <lineage>
        <taxon>unclassified sequences</taxon>
        <taxon>metagenomes</taxon>
        <taxon>ecological metagenomes</taxon>
    </lineage>
</organism>
<name>A0A3B1CNE9_9ZZZZ</name>
<evidence type="ECO:0008006" key="2">
    <source>
        <dbReference type="Google" id="ProtNLM"/>
    </source>
</evidence>
<reference evidence="1" key="1">
    <citation type="submission" date="2018-06" db="EMBL/GenBank/DDBJ databases">
        <authorList>
            <person name="Zhirakovskaya E."/>
        </authorList>
    </citation>
    <scope>NUCLEOTIDE SEQUENCE</scope>
</reference>
<gene>
    <name evidence="1" type="ORF">MNBD_NITROSPINAE01-1516</name>
</gene>
<dbReference type="EMBL" id="UOGC01000067">
    <property type="protein sequence ID" value="VAX18247.1"/>
    <property type="molecule type" value="Genomic_DNA"/>
</dbReference>
<accession>A0A3B1CNE9</accession>
<sequence length="57" mass="6514">MVYCIYKVNSTGEYSYDVDTKFPNSTRQGYTILECGLKTRKEADARLSEVKKEQAGK</sequence>
<proteinExistence type="predicted"/>
<evidence type="ECO:0000313" key="1">
    <source>
        <dbReference type="EMBL" id="VAX18247.1"/>
    </source>
</evidence>